<dbReference type="PANTHER" id="PTHR37994">
    <property type="entry name" value="ARAE_2_N DOMAIN-CONTAINING PROTEIN-RELATED"/>
    <property type="match status" value="1"/>
</dbReference>
<reference evidence="10 11" key="1">
    <citation type="submission" date="2018-01" db="EMBL/GenBank/DDBJ databases">
        <title>Harnessing the power of phylogenomics to disentangle the directionality and signatures of interkingdom host jumping in the parasitic fungal genus Tolypocladium.</title>
        <authorList>
            <person name="Quandt C.A."/>
            <person name="Patterson W."/>
            <person name="Spatafora J.W."/>
        </authorList>
    </citation>
    <scope>NUCLEOTIDE SEQUENCE [LARGE SCALE GENOMIC DNA]</scope>
    <source>
        <strain evidence="10 11">NRBC 100945</strain>
    </source>
</reference>
<evidence type="ECO:0000259" key="9">
    <source>
        <dbReference type="Pfam" id="PF13515"/>
    </source>
</evidence>
<feature type="transmembrane region" description="Helical" evidence="6">
    <location>
        <begin position="780"/>
        <end position="800"/>
    </location>
</feature>
<feature type="region of interest" description="Disordered" evidence="5">
    <location>
        <begin position="357"/>
        <end position="385"/>
    </location>
</feature>
<accession>A0A2S4KLY6</accession>
<dbReference type="PANTHER" id="PTHR37994:SF3">
    <property type="entry name" value="ER TRANSPORTER 6TM N-TERMINAL DOMAIN-CONTAINING PROTEIN"/>
    <property type="match status" value="1"/>
</dbReference>
<evidence type="ECO:0000256" key="5">
    <source>
        <dbReference type="SAM" id="MobiDB-lite"/>
    </source>
</evidence>
<dbReference type="InterPro" id="IPR018823">
    <property type="entry name" value="ArAE_2_N"/>
</dbReference>
<keyword evidence="11" id="KW-1185">Reference proteome</keyword>
<evidence type="ECO:0000259" key="8">
    <source>
        <dbReference type="Pfam" id="PF10337"/>
    </source>
</evidence>
<evidence type="ECO:0000256" key="4">
    <source>
        <dbReference type="ARBA" id="ARBA00023136"/>
    </source>
</evidence>
<protein>
    <recommendedName>
        <fullName evidence="12">Protein (Fungal and plant)</fullName>
    </recommendedName>
</protein>
<dbReference type="AlphaFoldDB" id="A0A2S4KLY6"/>
<evidence type="ECO:0000256" key="2">
    <source>
        <dbReference type="ARBA" id="ARBA00022692"/>
    </source>
</evidence>
<keyword evidence="2 6" id="KW-0812">Transmembrane</keyword>
<dbReference type="InterPro" id="IPR018820">
    <property type="entry name" value="BRE4-related_DUF2421"/>
</dbReference>
<evidence type="ECO:0000256" key="3">
    <source>
        <dbReference type="ARBA" id="ARBA00022989"/>
    </source>
</evidence>
<comment type="caution">
    <text evidence="10">The sequence shown here is derived from an EMBL/GenBank/DDBJ whole genome shotgun (WGS) entry which is preliminary data.</text>
</comment>
<dbReference type="Pfam" id="PF13515">
    <property type="entry name" value="FUSC_2"/>
    <property type="match status" value="1"/>
</dbReference>
<evidence type="ECO:0000256" key="1">
    <source>
        <dbReference type="ARBA" id="ARBA00004141"/>
    </source>
</evidence>
<gene>
    <name evidence="10" type="ORF">TPAR_08710</name>
</gene>
<feature type="transmembrane region" description="Helical" evidence="6">
    <location>
        <begin position="79"/>
        <end position="94"/>
    </location>
</feature>
<feature type="transmembrane region" description="Helical" evidence="6">
    <location>
        <begin position="202"/>
        <end position="219"/>
    </location>
</feature>
<feature type="transmembrane region" description="Helical" evidence="6">
    <location>
        <begin position="716"/>
        <end position="735"/>
    </location>
</feature>
<organism evidence="10 11">
    <name type="scientific">Tolypocladium paradoxum</name>
    <dbReference type="NCBI Taxonomy" id="94208"/>
    <lineage>
        <taxon>Eukaryota</taxon>
        <taxon>Fungi</taxon>
        <taxon>Dikarya</taxon>
        <taxon>Ascomycota</taxon>
        <taxon>Pezizomycotina</taxon>
        <taxon>Sordariomycetes</taxon>
        <taxon>Hypocreomycetidae</taxon>
        <taxon>Hypocreales</taxon>
        <taxon>Ophiocordycipitaceae</taxon>
        <taxon>Tolypocladium</taxon>
    </lineage>
</organism>
<feature type="transmembrane region" description="Helical" evidence="6">
    <location>
        <begin position="239"/>
        <end position="262"/>
    </location>
</feature>
<dbReference type="GO" id="GO:0016020">
    <property type="term" value="C:membrane"/>
    <property type="evidence" value="ECO:0007669"/>
    <property type="project" value="UniProtKB-SubCell"/>
</dbReference>
<keyword evidence="3 6" id="KW-1133">Transmembrane helix</keyword>
<evidence type="ECO:0000256" key="6">
    <source>
        <dbReference type="SAM" id="Phobius"/>
    </source>
</evidence>
<dbReference type="InterPro" id="IPR049453">
    <property type="entry name" value="Memb_transporter_dom"/>
</dbReference>
<dbReference type="STRING" id="94208.A0A2S4KLY6"/>
<proteinExistence type="predicted"/>
<feature type="transmembrane region" description="Helical" evidence="6">
    <location>
        <begin position="694"/>
        <end position="710"/>
    </location>
</feature>
<feature type="transmembrane region" description="Helical" evidence="6">
    <location>
        <begin position="175"/>
        <end position="193"/>
    </location>
</feature>
<dbReference type="Pfam" id="PF10337">
    <property type="entry name" value="ArAE_2_N"/>
    <property type="match status" value="1"/>
</dbReference>
<keyword evidence="4 6" id="KW-0472">Membrane</keyword>
<dbReference type="EMBL" id="PKSG01001104">
    <property type="protein sequence ID" value="POR31125.1"/>
    <property type="molecule type" value="Genomic_DNA"/>
</dbReference>
<evidence type="ECO:0000313" key="10">
    <source>
        <dbReference type="EMBL" id="POR31125.1"/>
    </source>
</evidence>
<evidence type="ECO:0000259" key="7">
    <source>
        <dbReference type="Pfam" id="PF10334"/>
    </source>
</evidence>
<feature type="domain" description="Integral membrane bound transporter" evidence="9">
    <location>
        <begin position="659"/>
        <end position="797"/>
    </location>
</feature>
<dbReference type="Pfam" id="PF10334">
    <property type="entry name" value="BRE4"/>
    <property type="match status" value="1"/>
</dbReference>
<evidence type="ECO:0008006" key="12">
    <source>
        <dbReference type="Google" id="ProtNLM"/>
    </source>
</evidence>
<evidence type="ECO:0000313" key="11">
    <source>
        <dbReference type="Proteomes" id="UP000237481"/>
    </source>
</evidence>
<feature type="domain" description="Putative ER transporter 6TM N-terminal" evidence="8">
    <location>
        <begin position="42"/>
        <end position="488"/>
    </location>
</feature>
<dbReference type="OrthoDB" id="2274698at2759"/>
<name>A0A2S4KLY6_9HYPO</name>
<feature type="transmembrane region" description="Helical" evidence="6">
    <location>
        <begin position="101"/>
        <end position="123"/>
    </location>
</feature>
<feature type="region of interest" description="Disordered" evidence="5">
    <location>
        <begin position="1"/>
        <end position="33"/>
    </location>
</feature>
<feature type="domain" description="DUF2421" evidence="7">
    <location>
        <begin position="801"/>
        <end position="1011"/>
    </location>
</feature>
<comment type="subcellular location">
    <subcellularLocation>
        <location evidence="1">Membrane</location>
        <topology evidence="1">Multi-pass membrane protein</topology>
    </subcellularLocation>
</comment>
<dbReference type="Proteomes" id="UP000237481">
    <property type="component" value="Unassembled WGS sequence"/>
</dbReference>
<sequence length="1019" mass="111667">MAGKHHAPDSPEPAANMGAQDQEVGSKDTQPRRRRQRRQWTLPAWLQHFNAQDLKILFRCCAATWVATVLIFIQPALHSIGVATFFGALVLYVVPPASILFVYLLAALSLLFGMCLAWAWGLLTMRAALAARPDSETQAMIRALQRQAAAQAKKTGQSVALEAQILVSNGFMLDARVTAVFFVMCCLFVYAAARLRCRNPKLVLLQLFGTIVIDLFLLFGPTVPKFTGNLAWILVKPGAIGIGLGAACCLLFFPQSTSYVVLDKMEKLVRMAETPLDSTRRRLANEAVPLDQLRAARGGMIAVYKAMGPALAFLPLDFSRGLWSADDVQRLQERVREAMLASLSLLDLHIARTSAEQKQERLEMQQAAQDAAATGTASEKDGHGAGHHQLLESAHLINALRNPEQGAMHDRAMQALEGATSEVLRVCSQSVRLAARCIQTVNACRWMRKPSQQKFDELAQELQDTLATLRSAKAACVTNTAEAVLESHADIFNKDGQLKSYLPGGLGPPSLRGIVVSMVIEERILGTAEAMEKLLEHLLLLANARTAPRIWIPSRLQYAVSWLFNGRLSVSVSGTSTDAADDPDNLLDPAALEEQAREAHRRLLRISRGYDGLSARRSRFSRALVGTFKWLTNPSGMYALRMVVVTVATSIPAAIPHSAGFYYREKGIWGVITAQTCLLVYMADFTFSVVSRGLGTVIGGVMGMVAWYIGSGSGPGNPYGMGASTAVMTVILMWWRVFLPPAYAQASIMSGATFALVVGYSYDQHHIQQYGPPGQGYAAFWKRLVTVLLGFVAAFVVQLFPKPPSATRHVCKTLANTVRTLSDHYALLLSHWGRTDQNSPLGAVAKRISLDIAETLISLNGAIRVLKVELSFGPFDQKVLGETKEQCQYMNQSLGRLLDLSTSLPKALQDRLAHSVGILDDRAIGDIMAVLGIIEQSLRTGSPLPERLPAPLIRRFFDSWHAQNPDPLLSRTLVLDEQYRRYCVAMSSYLNFLSVADDLVLVLKGALGECHVIHQWADA</sequence>